<dbReference type="KEGG" id="pmaw:MACH26_25340"/>
<reference evidence="3" key="1">
    <citation type="submission" date="2023-01" db="EMBL/GenBank/DDBJ databases">
        <title>Complete genome sequence of Planctobacterium marinum strain Dej080120_11.</title>
        <authorList>
            <person name="Ueki S."/>
            <person name="Maruyama F."/>
        </authorList>
    </citation>
    <scope>NUCLEOTIDE SEQUENCE</scope>
    <source>
        <strain evidence="3">Dej080120_11</strain>
    </source>
</reference>
<feature type="chain" id="PRO_5041339570" description="Efflux RND transporter periplasmic adaptor subunit" evidence="2">
    <location>
        <begin position="23"/>
        <end position="183"/>
    </location>
</feature>
<keyword evidence="1" id="KW-0175">Coiled coil</keyword>
<name>A0AA48HHI0_9ALTE</name>
<feature type="coiled-coil region" evidence="1">
    <location>
        <begin position="85"/>
        <end position="159"/>
    </location>
</feature>
<dbReference type="SUPFAM" id="SSF111369">
    <property type="entry name" value="HlyD-like secretion proteins"/>
    <property type="match status" value="1"/>
</dbReference>
<sequence>MKNALILTAALVSSLVCFSSSAQTPPAKPVNVGVVEKSVFVPTVDIVGSIYSRNNVQLTAGVGGRLEFVAEPGTYLVEGDTVARIDQLPLQLQQAEQEAEIKREQINIKYLAREVDRLKNLRESNSASAFQLDQTQSQYDLAQADLEIAKLRLRQINDQLSRAVVKAPFDGVITDRIREAGGM</sequence>
<evidence type="ECO:0008006" key="5">
    <source>
        <dbReference type="Google" id="ProtNLM"/>
    </source>
</evidence>
<protein>
    <recommendedName>
        <fullName evidence="5">Efflux RND transporter periplasmic adaptor subunit</fullName>
    </recommendedName>
</protein>
<dbReference type="EMBL" id="AP027272">
    <property type="protein sequence ID" value="BDX07013.1"/>
    <property type="molecule type" value="Genomic_DNA"/>
</dbReference>
<dbReference type="RefSeq" id="WP_338293004.1">
    <property type="nucleotide sequence ID" value="NZ_AP027272.1"/>
</dbReference>
<gene>
    <name evidence="3" type="ORF">MACH26_25340</name>
</gene>
<evidence type="ECO:0000313" key="4">
    <source>
        <dbReference type="Proteomes" id="UP001333710"/>
    </source>
</evidence>
<dbReference type="Gene3D" id="1.10.287.470">
    <property type="entry name" value="Helix hairpin bin"/>
    <property type="match status" value="1"/>
</dbReference>
<proteinExistence type="predicted"/>
<dbReference type="Gene3D" id="2.40.50.100">
    <property type="match status" value="1"/>
</dbReference>
<keyword evidence="2" id="KW-0732">Signal</keyword>
<dbReference type="GO" id="GO:0015562">
    <property type="term" value="F:efflux transmembrane transporter activity"/>
    <property type="evidence" value="ECO:0007669"/>
    <property type="project" value="TreeGrafter"/>
</dbReference>
<accession>A0AA48HHI0</accession>
<dbReference type="AlphaFoldDB" id="A0AA48HHI0"/>
<evidence type="ECO:0000313" key="3">
    <source>
        <dbReference type="EMBL" id="BDX07013.1"/>
    </source>
</evidence>
<evidence type="ECO:0000256" key="1">
    <source>
        <dbReference type="SAM" id="Coils"/>
    </source>
</evidence>
<dbReference type="Proteomes" id="UP001333710">
    <property type="component" value="Chromosome"/>
</dbReference>
<dbReference type="PANTHER" id="PTHR30469">
    <property type="entry name" value="MULTIDRUG RESISTANCE PROTEIN MDTA"/>
    <property type="match status" value="1"/>
</dbReference>
<keyword evidence="4" id="KW-1185">Reference proteome</keyword>
<evidence type="ECO:0000256" key="2">
    <source>
        <dbReference type="SAM" id="SignalP"/>
    </source>
</evidence>
<feature type="signal peptide" evidence="2">
    <location>
        <begin position="1"/>
        <end position="22"/>
    </location>
</feature>
<organism evidence="3 4">
    <name type="scientific">Planctobacterium marinum</name>
    <dbReference type="NCBI Taxonomy" id="1631968"/>
    <lineage>
        <taxon>Bacteria</taxon>
        <taxon>Pseudomonadati</taxon>
        <taxon>Pseudomonadota</taxon>
        <taxon>Gammaproteobacteria</taxon>
        <taxon>Alteromonadales</taxon>
        <taxon>Alteromonadaceae</taxon>
        <taxon>Planctobacterium</taxon>
    </lineage>
</organism>
<dbReference type="GO" id="GO:1990281">
    <property type="term" value="C:efflux pump complex"/>
    <property type="evidence" value="ECO:0007669"/>
    <property type="project" value="TreeGrafter"/>
</dbReference>
<dbReference type="PANTHER" id="PTHR30469:SF15">
    <property type="entry name" value="HLYD FAMILY OF SECRETION PROTEINS"/>
    <property type="match status" value="1"/>
</dbReference>